<feature type="binding site" evidence="15">
    <location>
        <position position="114"/>
    </location>
    <ligand>
        <name>Mg(2+)</name>
        <dbReference type="ChEBI" id="CHEBI:18420"/>
    </ligand>
</feature>
<dbReference type="GO" id="GO:0010468">
    <property type="term" value="P:regulation of gene expression"/>
    <property type="evidence" value="ECO:0007669"/>
    <property type="project" value="TreeGrafter"/>
</dbReference>
<comment type="similarity">
    <text evidence="3">Belongs to the ribonuclease III family.</text>
</comment>
<dbReference type="GO" id="GO:0008033">
    <property type="term" value="P:tRNA processing"/>
    <property type="evidence" value="ECO:0007669"/>
    <property type="project" value="UniProtKB-KW"/>
</dbReference>
<dbReference type="FunFam" id="3.30.160.20:FF:000003">
    <property type="entry name" value="Ribonuclease 3"/>
    <property type="match status" value="1"/>
</dbReference>
<dbReference type="CDD" id="cd00593">
    <property type="entry name" value="RIBOc"/>
    <property type="match status" value="1"/>
</dbReference>
<dbReference type="Proteomes" id="UP000824087">
    <property type="component" value="Unassembled WGS sequence"/>
</dbReference>
<name>A0A9D1HUB1_9BACT</name>
<dbReference type="PROSITE" id="PS50142">
    <property type="entry name" value="RNASE_3_2"/>
    <property type="match status" value="1"/>
</dbReference>
<dbReference type="InterPro" id="IPR014720">
    <property type="entry name" value="dsRBD_dom"/>
</dbReference>
<dbReference type="CDD" id="cd10845">
    <property type="entry name" value="DSRM_RNAse_III_family"/>
    <property type="match status" value="1"/>
</dbReference>
<keyword evidence="11 15" id="KW-0255">Endonuclease</keyword>
<keyword evidence="15" id="KW-0699">rRNA-binding</keyword>
<feature type="active site" evidence="15">
    <location>
        <position position="114"/>
    </location>
</feature>
<dbReference type="GO" id="GO:0006364">
    <property type="term" value="P:rRNA processing"/>
    <property type="evidence" value="ECO:0007669"/>
    <property type="project" value="UniProtKB-UniRule"/>
</dbReference>
<organism evidence="18 19">
    <name type="scientific">Candidatus Fimihabitans intestinipullorum</name>
    <dbReference type="NCBI Taxonomy" id="2840820"/>
    <lineage>
        <taxon>Bacteria</taxon>
        <taxon>Bacillati</taxon>
        <taxon>Mycoplasmatota</taxon>
        <taxon>Mycoplasmatota incertae sedis</taxon>
        <taxon>Candidatus Fimihabitans</taxon>
    </lineage>
</organism>
<comment type="function">
    <text evidence="15">Digests double-stranded RNA. Involved in the processing of primary rRNA transcript to yield the immediate precursors to the large and small rRNAs (23S and 16S). Processes some mRNAs, and tRNAs when they are encoded in the rRNA operon. Processes pre-crRNA and tracrRNA of type II CRISPR loci if present in the organism.</text>
</comment>
<dbReference type="GO" id="GO:0006397">
    <property type="term" value="P:mRNA processing"/>
    <property type="evidence" value="ECO:0007669"/>
    <property type="project" value="UniProtKB-UniRule"/>
</dbReference>
<gene>
    <name evidence="15 18" type="primary">rnc</name>
    <name evidence="18" type="ORF">IAD49_04700</name>
</gene>
<evidence type="ECO:0000256" key="10">
    <source>
        <dbReference type="ARBA" id="ARBA00022723"/>
    </source>
</evidence>
<dbReference type="InterPro" id="IPR036389">
    <property type="entry name" value="RNase_III_sf"/>
</dbReference>
<evidence type="ECO:0000256" key="12">
    <source>
        <dbReference type="ARBA" id="ARBA00022801"/>
    </source>
</evidence>
<protein>
    <recommendedName>
        <fullName evidence="15">Ribonuclease 3</fullName>
        <ecNumber evidence="15">3.1.26.3</ecNumber>
    </recommendedName>
    <alternativeName>
        <fullName evidence="15">Ribonuclease III</fullName>
        <shortName evidence="15">RNase III</shortName>
    </alternativeName>
</protein>
<keyword evidence="8 15" id="KW-0819">tRNA processing</keyword>
<dbReference type="AlphaFoldDB" id="A0A9D1HUB1"/>
<dbReference type="Gene3D" id="3.30.160.20">
    <property type="match status" value="1"/>
</dbReference>
<accession>A0A9D1HUB1</accession>
<dbReference type="SUPFAM" id="SSF54768">
    <property type="entry name" value="dsRNA-binding domain-like"/>
    <property type="match status" value="1"/>
</dbReference>
<keyword evidence="13 15" id="KW-0460">Magnesium</keyword>
<evidence type="ECO:0000256" key="4">
    <source>
        <dbReference type="ARBA" id="ARBA00011738"/>
    </source>
</evidence>
<evidence type="ECO:0000256" key="15">
    <source>
        <dbReference type="HAMAP-Rule" id="MF_00104"/>
    </source>
</evidence>
<evidence type="ECO:0000256" key="1">
    <source>
        <dbReference type="ARBA" id="ARBA00000109"/>
    </source>
</evidence>
<evidence type="ECO:0000256" key="14">
    <source>
        <dbReference type="ARBA" id="ARBA00022884"/>
    </source>
</evidence>
<evidence type="ECO:0000256" key="6">
    <source>
        <dbReference type="ARBA" id="ARBA00022552"/>
    </source>
</evidence>
<feature type="binding site" evidence="15">
    <location>
        <position position="39"/>
    </location>
    <ligand>
        <name>Mg(2+)</name>
        <dbReference type="ChEBI" id="CHEBI:18420"/>
    </ligand>
</feature>
<dbReference type="InterPro" id="IPR011907">
    <property type="entry name" value="RNase_III"/>
</dbReference>
<comment type="caution">
    <text evidence="18">The sequence shown here is derived from an EMBL/GenBank/DDBJ whole genome shotgun (WGS) entry which is preliminary data.</text>
</comment>
<keyword evidence="6 15" id="KW-0698">rRNA processing</keyword>
<evidence type="ECO:0000256" key="3">
    <source>
        <dbReference type="ARBA" id="ARBA00010183"/>
    </source>
</evidence>
<feature type="active site" evidence="15">
    <location>
        <position position="43"/>
    </location>
</feature>
<feature type="binding site" evidence="15">
    <location>
        <position position="111"/>
    </location>
    <ligand>
        <name>Mg(2+)</name>
        <dbReference type="ChEBI" id="CHEBI:18420"/>
    </ligand>
</feature>
<keyword evidence="14 15" id="KW-0694">RNA-binding</keyword>
<keyword evidence="10 15" id="KW-0479">Metal-binding</keyword>
<dbReference type="PANTHER" id="PTHR11207:SF0">
    <property type="entry name" value="RIBONUCLEASE 3"/>
    <property type="match status" value="1"/>
</dbReference>
<evidence type="ECO:0000259" key="16">
    <source>
        <dbReference type="PROSITE" id="PS50137"/>
    </source>
</evidence>
<dbReference type="GO" id="GO:0004525">
    <property type="term" value="F:ribonuclease III activity"/>
    <property type="evidence" value="ECO:0007669"/>
    <property type="project" value="UniProtKB-UniRule"/>
</dbReference>
<dbReference type="PROSITE" id="PS50137">
    <property type="entry name" value="DS_RBD"/>
    <property type="match status" value="1"/>
</dbReference>
<evidence type="ECO:0000313" key="18">
    <source>
        <dbReference type="EMBL" id="HIU22861.1"/>
    </source>
</evidence>
<dbReference type="HAMAP" id="MF_00104">
    <property type="entry name" value="RNase_III"/>
    <property type="match status" value="1"/>
</dbReference>
<keyword evidence="12 15" id="KW-0378">Hydrolase</keyword>
<dbReference type="GO" id="GO:0046872">
    <property type="term" value="F:metal ion binding"/>
    <property type="evidence" value="ECO:0007669"/>
    <property type="project" value="UniProtKB-KW"/>
</dbReference>
<dbReference type="EC" id="3.1.26.3" evidence="15"/>
<keyword evidence="9 15" id="KW-0540">Nuclease</keyword>
<dbReference type="SUPFAM" id="SSF69065">
    <property type="entry name" value="RNase III domain-like"/>
    <property type="match status" value="1"/>
</dbReference>
<reference evidence="18" key="2">
    <citation type="journal article" date="2021" name="PeerJ">
        <title>Extensive microbial diversity within the chicken gut microbiome revealed by metagenomics and culture.</title>
        <authorList>
            <person name="Gilroy R."/>
            <person name="Ravi A."/>
            <person name="Getino M."/>
            <person name="Pursley I."/>
            <person name="Horton D.L."/>
            <person name="Alikhan N.F."/>
            <person name="Baker D."/>
            <person name="Gharbi K."/>
            <person name="Hall N."/>
            <person name="Watson M."/>
            <person name="Adriaenssens E.M."/>
            <person name="Foster-Nyarko E."/>
            <person name="Jarju S."/>
            <person name="Secka A."/>
            <person name="Antonio M."/>
            <person name="Oren A."/>
            <person name="Chaudhuri R.R."/>
            <person name="La Ragione R."/>
            <person name="Hildebrand F."/>
            <person name="Pallen M.J."/>
        </authorList>
    </citation>
    <scope>NUCLEOTIDE SEQUENCE</scope>
    <source>
        <strain evidence="18">CHK197-8231</strain>
    </source>
</reference>
<dbReference type="EMBL" id="DVML01000025">
    <property type="protein sequence ID" value="HIU22861.1"/>
    <property type="molecule type" value="Genomic_DNA"/>
</dbReference>
<comment type="subunit">
    <text evidence="4 15">Homodimer.</text>
</comment>
<evidence type="ECO:0000256" key="8">
    <source>
        <dbReference type="ARBA" id="ARBA00022694"/>
    </source>
</evidence>
<sequence>MKILDKLKIQTDNEQLYRTAFTHTSYANEENVESYERLEYLGDAVLEVIMSEYLYLHTSYEEGVMTKMRSQYVCENALYEYSLRLGLNEELLLGKGELEHGGKYRKAIVADIFEAFTGALYLDQGLEVAKKFIYDTVVPMIEDEKIDFFDDYKSLLQEQVQTTKKSLQYQIVHEEGPAHNKIFTVVVKIDGITYGRGTAHSKKEAEQEAARDALKKSVAKVETNGCQTE</sequence>
<dbReference type="PANTHER" id="PTHR11207">
    <property type="entry name" value="RIBONUCLEASE III"/>
    <property type="match status" value="1"/>
</dbReference>
<evidence type="ECO:0000256" key="7">
    <source>
        <dbReference type="ARBA" id="ARBA00022664"/>
    </source>
</evidence>
<comment type="catalytic activity">
    <reaction evidence="1 15">
        <text>Endonucleolytic cleavage to 5'-phosphomonoester.</text>
        <dbReference type="EC" id="3.1.26.3"/>
    </reaction>
</comment>
<evidence type="ECO:0000256" key="9">
    <source>
        <dbReference type="ARBA" id="ARBA00022722"/>
    </source>
</evidence>
<dbReference type="SMART" id="SM00358">
    <property type="entry name" value="DSRM"/>
    <property type="match status" value="1"/>
</dbReference>
<proteinExistence type="inferred from homology"/>
<dbReference type="SMART" id="SM00535">
    <property type="entry name" value="RIBOc"/>
    <property type="match status" value="1"/>
</dbReference>
<feature type="domain" description="RNase III" evidence="17">
    <location>
        <begin position="1"/>
        <end position="125"/>
    </location>
</feature>
<evidence type="ECO:0000259" key="17">
    <source>
        <dbReference type="PROSITE" id="PS50142"/>
    </source>
</evidence>
<evidence type="ECO:0000256" key="5">
    <source>
        <dbReference type="ARBA" id="ARBA00022490"/>
    </source>
</evidence>
<dbReference type="FunFam" id="1.10.1520.10:FF:000001">
    <property type="entry name" value="Ribonuclease 3"/>
    <property type="match status" value="1"/>
</dbReference>
<dbReference type="PROSITE" id="PS00517">
    <property type="entry name" value="RNASE_3_1"/>
    <property type="match status" value="1"/>
</dbReference>
<evidence type="ECO:0000256" key="13">
    <source>
        <dbReference type="ARBA" id="ARBA00022842"/>
    </source>
</evidence>
<dbReference type="GO" id="GO:0042802">
    <property type="term" value="F:identical protein binding"/>
    <property type="evidence" value="ECO:0007669"/>
    <property type="project" value="UniProtKB-ARBA"/>
</dbReference>
<comment type="subcellular location">
    <subcellularLocation>
        <location evidence="2 15">Cytoplasm</location>
    </subcellularLocation>
</comment>
<evidence type="ECO:0000256" key="11">
    <source>
        <dbReference type="ARBA" id="ARBA00022759"/>
    </source>
</evidence>
<keyword evidence="7 15" id="KW-0507">mRNA processing</keyword>
<keyword evidence="5 15" id="KW-0963">Cytoplasm</keyword>
<reference evidence="18" key="1">
    <citation type="submission" date="2020-10" db="EMBL/GenBank/DDBJ databases">
        <authorList>
            <person name="Gilroy R."/>
        </authorList>
    </citation>
    <scope>NUCLEOTIDE SEQUENCE</scope>
    <source>
        <strain evidence="18">CHK197-8231</strain>
    </source>
</reference>
<dbReference type="NCBIfam" id="TIGR02191">
    <property type="entry name" value="RNaseIII"/>
    <property type="match status" value="1"/>
</dbReference>
<evidence type="ECO:0000256" key="2">
    <source>
        <dbReference type="ARBA" id="ARBA00004496"/>
    </source>
</evidence>
<dbReference type="GO" id="GO:0005737">
    <property type="term" value="C:cytoplasm"/>
    <property type="evidence" value="ECO:0007669"/>
    <property type="project" value="UniProtKB-SubCell"/>
</dbReference>
<comment type="cofactor">
    <cofactor evidence="15">
        <name>Mg(2+)</name>
        <dbReference type="ChEBI" id="CHEBI:18420"/>
    </cofactor>
</comment>
<dbReference type="GO" id="GO:0019843">
    <property type="term" value="F:rRNA binding"/>
    <property type="evidence" value="ECO:0007669"/>
    <property type="project" value="UniProtKB-KW"/>
</dbReference>
<dbReference type="GO" id="GO:0003725">
    <property type="term" value="F:double-stranded RNA binding"/>
    <property type="evidence" value="ECO:0007669"/>
    <property type="project" value="TreeGrafter"/>
</dbReference>
<dbReference type="Pfam" id="PF14622">
    <property type="entry name" value="Ribonucleas_3_3"/>
    <property type="match status" value="1"/>
</dbReference>
<dbReference type="InterPro" id="IPR000999">
    <property type="entry name" value="RNase_III_dom"/>
</dbReference>
<evidence type="ECO:0000313" key="19">
    <source>
        <dbReference type="Proteomes" id="UP000824087"/>
    </source>
</evidence>
<dbReference type="Gene3D" id="1.10.1520.10">
    <property type="entry name" value="Ribonuclease III domain"/>
    <property type="match status" value="1"/>
</dbReference>
<feature type="domain" description="DRBM" evidence="16">
    <location>
        <begin position="151"/>
        <end position="219"/>
    </location>
</feature>
<dbReference type="Pfam" id="PF00035">
    <property type="entry name" value="dsrm"/>
    <property type="match status" value="1"/>
</dbReference>